<comment type="caution">
    <text evidence="1">The sequence shown here is derived from an EMBL/GenBank/DDBJ whole genome shotgun (WGS) entry which is preliminary data.</text>
</comment>
<proteinExistence type="predicted"/>
<dbReference type="EMBL" id="BMPI01000151">
    <property type="protein sequence ID" value="GGM90631.1"/>
    <property type="molecule type" value="Genomic_DNA"/>
</dbReference>
<reference evidence="1" key="1">
    <citation type="journal article" date="2014" name="Int. J. Syst. Evol. Microbiol.">
        <title>Complete genome sequence of Corynebacterium casei LMG S-19264T (=DSM 44701T), isolated from a smear-ripened cheese.</title>
        <authorList>
            <consortium name="US DOE Joint Genome Institute (JGI-PGF)"/>
            <person name="Walter F."/>
            <person name="Albersmeier A."/>
            <person name="Kalinowski J."/>
            <person name="Ruckert C."/>
        </authorList>
    </citation>
    <scope>NUCLEOTIDE SEQUENCE</scope>
    <source>
        <strain evidence="1">JCM 19831</strain>
    </source>
</reference>
<dbReference type="RefSeq" id="WP_190258215.1">
    <property type="nucleotide sequence ID" value="NZ_BMPI01000151.1"/>
</dbReference>
<accession>A0A917UGI2</accession>
<name>A0A917UGI2_9ACTN</name>
<keyword evidence="2" id="KW-1185">Reference proteome</keyword>
<evidence type="ECO:0000313" key="1">
    <source>
        <dbReference type="EMBL" id="GGM90631.1"/>
    </source>
</evidence>
<evidence type="ECO:0000313" key="2">
    <source>
        <dbReference type="Proteomes" id="UP000642070"/>
    </source>
</evidence>
<gene>
    <name evidence="1" type="ORF">GCM10007977_110790</name>
</gene>
<sequence>MSNWVSAVIAGLALAVATATFVAARLEKRQESRTARLTAYFHWNREKSRVDLPDRKIHVGYNLVIWNQGPAMARDIRLEVRRPRDSKIINLASVDEDEFPLSIIDRDGRYPVQFAPELEEFFNSNEHPIVRRFEVTLRWTDGRGEQERIVPLRRGQVRQ</sequence>
<protein>
    <submittedName>
        <fullName evidence="1">Uncharacterized protein</fullName>
    </submittedName>
</protein>
<reference evidence="1" key="2">
    <citation type="submission" date="2020-09" db="EMBL/GenBank/DDBJ databases">
        <authorList>
            <person name="Sun Q."/>
            <person name="Ohkuma M."/>
        </authorList>
    </citation>
    <scope>NUCLEOTIDE SEQUENCE</scope>
    <source>
        <strain evidence="1">JCM 19831</strain>
    </source>
</reference>
<organism evidence="1 2">
    <name type="scientific">Dactylosporangium sucinum</name>
    <dbReference type="NCBI Taxonomy" id="1424081"/>
    <lineage>
        <taxon>Bacteria</taxon>
        <taxon>Bacillati</taxon>
        <taxon>Actinomycetota</taxon>
        <taxon>Actinomycetes</taxon>
        <taxon>Micromonosporales</taxon>
        <taxon>Micromonosporaceae</taxon>
        <taxon>Dactylosporangium</taxon>
    </lineage>
</organism>
<dbReference type="AlphaFoldDB" id="A0A917UGI2"/>
<dbReference type="Proteomes" id="UP000642070">
    <property type="component" value="Unassembled WGS sequence"/>
</dbReference>